<dbReference type="GO" id="GO:0009306">
    <property type="term" value="P:protein secretion"/>
    <property type="evidence" value="ECO:0007669"/>
    <property type="project" value="InterPro"/>
</dbReference>
<protein>
    <submittedName>
        <fullName evidence="8">Flagellar biosynthetic protein FliQ</fullName>
    </submittedName>
</protein>
<dbReference type="GO" id="GO:0005886">
    <property type="term" value="C:plasma membrane"/>
    <property type="evidence" value="ECO:0007669"/>
    <property type="project" value="UniProtKB-SubCell"/>
</dbReference>
<dbReference type="PANTHER" id="PTHR34040">
    <property type="entry name" value="FLAGELLAR BIOSYNTHETIC PROTEIN FLIQ"/>
    <property type="match status" value="1"/>
</dbReference>
<feature type="transmembrane region" description="Helical" evidence="7">
    <location>
        <begin position="15"/>
        <end position="39"/>
    </location>
</feature>
<organism evidence="8 9">
    <name type="scientific">Sulfitobacter marinus</name>
    <dbReference type="NCBI Taxonomy" id="394264"/>
    <lineage>
        <taxon>Bacteria</taxon>
        <taxon>Pseudomonadati</taxon>
        <taxon>Pseudomonadota</taxon>
        <taxon>Alphaproteobacteria</taxon>
        <taxon>Rhodobacterales</taxon>
        <taxon>Roseobacteraceae</taxon>
        <taxon>Sulfitobacter</taxon>
    </lineage>
</organism>
<proteinExistence type="inferred from homology"/>
<dbReference type="Pfam" id="PF01313">
    <property type="entry name" value="Bac_export_3"/>
    <property type="match status" value="1"/>
</dbReference>
<evidence type="ECO:0000256" key="5">
    <source>
        <dbReference type="ARBA" id="ARBA00022989"/>
    </source>
</evidence>
<keyword evidence="9" id="KW-1185">Reference proteome</keyword>
<keyword evidence="8" id="KW-0282">Flagellum</keyword>
<feature type="transmembrane region" description="Helical" evidence="7">
    <location>
        <begin position="51"/>
        <end position="73"/>
    </location>
</feature>
<evidence type="ECO:0000256" key="4">
    <source>
        <dbReference type="ARBA" id="ARBA00022692"/>
    </source>
</evidence>
<dbReference type="OrthoDB" id="9806440at2"/>
<evidence type="ECO:0000256" key="2">
    <source>
        <dbReference type="ARBA" id="ARBA00006156"/>
    </source>
</evidence>
<keyword evidence="4 7" id="KW-0812">Transmembrane</keyword>
<keyword evidence="8" id="KW-0969">Cilium</keyword>
<keyword evidence="5 7" id="KW-1133">Transmembrane helix</keyword>
<reference evidence="9" key="1">
    <citation type="submission" date="2016-10" db="EMBL/GenBank/DDBJ databases">
        <authorList>
            <person name="Varghese N."/>
            <person name="Submissions S."/>
        </authorList>
    </citation>
    <scope>NUCLEOTIDE SEQUENCE [LARGE SCALE GENOMIC DNA]</scope>
    <source>
        <strain evidence="9">DSM 23422</strain>
    </source>
</reference>
<keyword evidence="6 7" id="KW-0472">Membrane</keyword>
<evidence type="ECO:0000256" key="3">
    <source>
        <dbReference type="ARBA" id="ARBA00022475"/>
    </source>
</evidence>
<gene>
    <name evidence="8" type="ORF">SAMN04488040_3081</name>
</gene>
<accession>A0A1I6V4G8</accession>
<dbReference type="RefSeq" id="WP_093917264.1">
    <property type="nucleotide sequence ID" value="NZ_FPAJ01000005.1"/>
</dbReference>
<keyword evidence="8" id="KW-0966">Cell projection</keyword>
<keyword evidence="3" id="KW-1003">Cell membrane</keyword>
<evidence type="ECO:0000256" key="1">
    <source>
        <dbReference type="ARBA" id="ARBA00004651"/>
    </source>
</evidence>
<dbReference type="STRING" id="394264.SAMN04488040_3081"/>
<comment type="subcellular location">
    <subcellularLocation>
        <location evidence="1">Cell membrane</location>
        <topology evidence="1">Multi-pass membrane protein</topology>
    </subcellularLocation>
</comment>
<evidence type="ECO:0000256" key="6">
    <source>
        <dbReference type="ARBA" id="ARBA00023136"/>
    </source>
</evidence>
<dbReference type="AlphaFoldDB" id="A0A1I6V4G8"/>
<evidence type="ECO:0000256" key="7">
    <source>
        <dbReference type="SAM" id="Phobius"/>
    </source>
</evidence>
<evidence type="ECO:0000313" key="9">
    <source>
        <dbReference type="Proteomes" id="UP000199239"/>
    </source>
</evidence>
<comment type="similarity">
    <text evidence="2">Belongs to the FliQ/MopD/SpaQ family.</text>
</comment>
<dbReference type="PANTHER" id="PTHR34040:SF2">
    <property type="entry name" value="FLAGELLAR BIOSYNTHETIC PROTEIN FLIQ"/>
    <property type="match status" value="1"/>
</dbReference>
<dbReference type="PRINTS" id="PR00952">
    <property type="entry name" value="TYPE3IMQPROT"/>
</dbReference>
<dbReference type="InterPro" id="IPR002191">
    <property type="entry name" value="Bac_export_3"/>
</dbReference>
<dbReference type="Proteomes" id="UP000199239">
    <property type="component" value="Unassembled WGS sequence"/>
</dbReference>
<name>A0A1I6V4G8_9RHOB</name>
<dbReference type="EMBL" id="FPAJ01000005">
    <property type="protein sequence ID" value="SFT08561.1"/>
    <property type="molecule type" value="Genomic_DNA"/>
</dbReference>
<sequence length="89" mass="9522">MTEIQAYEVISDTVLAVLLASGPVLGVALIIGLVIAFFQALTQIQEMTLTFVPKILMIFLTLLVATPFMYATLKSLSDTVFDLIGSGGL</sequence>
<evidence type="ECO:0000313" key="8">
    <source>
        <dbReference type="EMBL" id="SFT08561.1"/>
    </source>
</evidence>
<dbReference type="PIRSF" id="PIRSF004669">
    <property type="entry name" value="FliQ"/>
    <property type="match status" value="1"/>
</dbReference>